<feature type="transmembrane region" description="Helical" evidence="1">
    <location>
        <begin position="185"/>
        <end position="203"/>
    </location>
</feature>
<evidence type="ECO:0000313" key="4">
    <source>
        <dbReference type="EMBL" id="QGG42391.1"/>
    </source>
</evidence>
<dbReference type="PANTHER" id="PTHR44757:SF2">
    <property type="entry name" value="BIOFILM ARCHITECTURE MAINTENANCE PROTEIN MBAA"/>
    <property type="match status" value="1"/>
</dbReference>
<dbReference type="InterPro" id="IPR029787">
    <property type="entry name" value="Nucleotide_cyclase"/>
</dbReference>
<organism evidence="4 5">
    <name type="scientific">Aeromicrobium yanjiei</name>
    <dbReference type="NCBI Taxonomy" id="2662028"/>
    <lineage>
        <taxon>Bacteria</taxon>
        <taxon>Bacillati</taxon>
        <taxon>Actinomycetota</taxon>
        <taxon>Actinomycetes</taxon>
        <taxon>Propionibacteriales</taxon>
        <taxon>Nocardioidaceae</taxon>
        <taxon>Aeromicrobium</taxon>
    </lineage>
</organism>
<dbReference type="Gene3D" id="3.20.20.450">
    <property type="entry name" value="EAL domain"/>
    <property type="match status" value="1"/>
</dbReference>
<gene>
    <name evidence="4" type="ORF">GEV26_13965</name>
</gene>
<feature type="transmembrane region" description="Helical" evidence="1">
    <location>
        <begin position="21"/>
        <end position="41"/>
    </location>
</feature>
<dbReference type="CDD" id="cd01949">
    <property type="entry name" value="GGDEF"/>
    <property type="match status" value="1"/>
</dbReference>
<reference evidence="4 5" key="1">
    <citation type="submission" date="2019-11" db="EMBL/GenBank/DDBJ databases">
        <authorList>
            <person name="Li J."/>
        </authorList>
    </citation>
    <scope>NUCLEOTIDE SEQUENCE [LARGE SCALE GENOMIC DNA]</scope>
    <source>
        <strain evidence="4 5">MF47</strain>
    </source>
</reference>
<dbReference type="PANTHER" id="PTHR44757">
    <property type="entry name" value="DIGUANYLATE CYCLASE DGCP"/>
    <property type="match status" value="1"/>
</dbReference>
<dbReference type="Pfam" id="PF00563">
    <property type="entry name" value="EAL"/>
    <property type="match status" value="1"/>
</dbReference>
<evidence type="ECO:0000259" key="2">
    <source>
        <dbReference type="PROSITE" id="PS50883"/>
    </source>
</evidence>
<dbReference type="SUPFAM" id="SSF55073">
    <property type="entry name" value="Nucleotide cyclase"/>
    <property type="match status" value="1"/>
</dbReference>
<feature type="domain" description="EAL" evidence="2">
    <location>
        <begin position="503"/>
        <end position="754"/>
    </location>
</feature>
<evidence type="ECO:0000313" key="5">
    <source>
        <dbReference type="Proteomes" id="UP000392064"/>
    </source>
</evidence>
<protein>
    <submittedName>
        <fullName evidence="4">EAL domain-containing protein</fullName>
    </submittedName>
</protein>
<dbReference type="SMART" id="SM00267">
    <property type="entry name" value="GGDEF"/>
    <property type="match status" value="1"/>
</dbReference>
<evidence type="ECO:0000259" key="3">
    <source>
        <dbReference type="PROSITE" id="PS50887"/>
    </source>
</evidence>
<dbReference type="PROSITE" id="PS50887">
    <property type="entry name" value="GGDEF"/>
    <property type="match status" value="1"/>
</dbReference>
<keyword evidence="1" id="KW-1133">Transmembrane helix</keyword>
<name>A0A5Q2MKS8_9ACTN</name>
<sequence>MTRGVTGRRGMTVRTRAERRYEVLVIAVAVTAICFRTFQWRTGPPDLNVVAIIALLLVPLAVRTQITVSRGETRLTLGMTAAVLFSADVDRQASILPIWAILVAGSYALFHRDETWGQFRAAVQILGGAVLLRVAEVADIDFAPFDRVFAGLVAYFVAICLLEIVRARLAAPTGDGHPLRLRWTWALVIGLAMFYLGCVLAALRRLEAGLHLPLVPSFIVSMVGLGAVAIGLTMRNRELNRSVAALSRAAVAMPWRRDEIDASLGRWGAQGIRAERVDVREEPGARGDLSVPLVDGRFAVAGRSPGDLPFTHVERQVLEALAHMSETSRREATQIDHLRERLNIDALTGLSTYTYFRETLSEVSRTRRPGESIAVVFLDLDGFKKINDRFGHVAGDVAIRTVAQRLLERSGDARSITRYGGDEFAVLVRDVRDYAALTEECERLTALVARPLLVGQSTVRLRASIGCALSSSADDDLMALVRAADQQMIQRKRAIHAADPQVTSGIDDAVRHAIVDGTLWTAYQPVVNVARGEIRCLEALVRCTDARLGSIPPPVIVESAIRLNMLDDMTALVLEQAVETLLECRRHVADLTMFSINLELEQMMVWSPLLQRIADCCREHDLTVVVEISENSIGDWTEANAQVTSRLQDAGVLIAIDDFGSGFAGLGSLYLPRVDTVKLDRNLLTDLANPRQTLVVTRTTALLEELGFWVVAEGVTAEEEARVLGDAGATHLQGFLYGMPEDRATLVERFRAHGLAPLVDSATAV</sequence>
<dbReference type="Proteomes" id="UP000392064">
    <property type="component" value="Chromosome"/>
</dbReference>
<dbReference type="KEGG" id="aef:GEV26_13965"/>
<dbReference type="SUPFAM" id="SSF141868">
    <property type="entry name" value="EAL domain-like"/>
    <property type="match status" value="1"/>
</dbReference>
<dbReference type="PROSITE" id="PS50883">
    <property type="entry name" value="EAL"/>
    <property type="match status" value="1"/>
</dbReference>
<dbReference type="CDD" id="cd01948">
    <property type="entry name" value="EAL"/>
    <property type="match status" value="1"/>
</dbReference>
<dbReference type="AlphaFoldDB" id="A0A5Q2MKS8"/>
<dbReference type="InterPro" id="IPR043128">
    <property type="entry name" value="Rev_trsase/Diguanyl_cyclase"/>
</dbReference>
<feature type="transmembrane region" description="Helical" evidence="1">
    <location>
        <begin position="147"/>
        <end position="165"/>
    </location>
</feature>
<feature type="domain" description="GGDEF" evidence="3">
    <location>
        <begin position="371"/>
        <end position="500"/>
    </location>
</feature>
<dbReference type="InterPro" id="IPR000160">
    <property type="entry name" value="GGDEF_dom"/>
</dbReference>
<dbReference type="InterPro" id="IPR052155">
    <property type="entry name" value="Biofilm_reg_signaling"/>
</dbReference>
<keyword evidence="5" id="KW-1185">Reference proteome</keyword>
<dbReference type="Pfam" id="PF00990">
    <property type="entry name" value="GGDEF"/>
    <property type="match status" value="1"/>
</dbReference>
<dbReference type="SMART" id="SM00052">
    <property type="entry name" value="EAL"/>
    <property type="match status" value="1"/>
</dbReference>
<dbReference type="NCBIfam" id="TIGR00254">
    <property type="entry name" value="GGDEF"/>
    <property type="match status" value="1"/>
</dbReference>
<feature type="transmembrane region" description="Helical" evidence="1">
    <location>
        <begin position="93"/>
        <end position="110"/>
    </location>
</feature>
<feature type="transmembrane region" description="Helical" evidence="1">
    <location>
        <begin position="210"/>
        <end position="232"/>
    </location>
</feature>
<proteinExistence type="predicted"/>
<dbReference type="InterPro" id="IPR001633">
    <property type="entry name" value="EAL_dom"/>
</dbReference>
<accession>A0A5Q2MKS8</accession>
<keyword evidence="1" id="KW-0472">Membrane</keyword>
<keyword evidence="1" id="KW-0812">Transmembrane</keyword>
<dbReference type="InterPro" id="IPR035919">
    <property type="entry name" value="EAL_sf"/>
</dbReference>
<dbReference type="Gene3D" id="3.30.70.270">
    <property type="match status" value="1"/>
</dbReference>
<evidence type="ECO:0000256" key="1">
    <source>
        <dbReference type="SAM" id="Phobius"/>
    </source>
</evidence>
<dbReference type="EMBL" id="CP045737">
    <property type="protein sequence ID" value="QGG42391.1"/>
    <property type="molecule type" value="Genomic_DNA"/>
</dbReference>